<proteinExistence type="predicted"/>
<evidence type="ECO:0000313" key="1">
    <source>
        <dbReference type="Proteomes" id="UP000887565"/>
    </source>
</evidence>
<dbReference type="Proteomes" id="UP000887565">
    <property type="component" value="Unplaced"/>
</dbReference>
<protein>
    <submittedName>
        <fullName evidence="2">Uncharacterized protein</fullName>
    </submittedName>
</protein>
<dbReference type="WBParaSite" id="nRc.2.0.1.t39516-RA">
    <property type="protein sequence ID" value="nRc.2.0.1.t39516-RA"/>
    <property type="gene ID" value="nRc.2.0.1.g39516"/>
</dbReference>
<accession>A0A915KL71</accession>
<dbReference type="AlphaFoldDB" id="A0A915KL71"/>
<keyword evidence="1" id="KW-1185">Reference proteome</keyword>
<sequence>MTNYGWVVAVDVETVFRLLVAVDWTYVEAISSNGAVVLAVVSTDIKAVCRNDAVVWGMDAEDEAACSTSIGDEGDLTGDLTLATSGITDLADQLTSATPPITNFQSPYSKMSQNTPKVQRTLDHQLPHPLDNQPPKTFHINLYHDKDEDALFERTAVSPANQFYPNLK</sequence>
<name>A0A915KL71_ROMCU</name>
<reference evidence="2" key="1">
    <citation type="submission" date="2022-11" db="UniProtKB">
        <authorList>
            <consortium name="WormBaseParasite"/>
        </authorList>
    </citation>
    <scope>IDENTIFICATION</scope>
</reference>
<organism evidence="1 2">
    <name type="scientific">Romanomermis culicivorax</name>
    <name type="common">Nematode worm</name>
    <dbReference type="NCBI Taxonomy" id="13658"/>
    <lineage>
        <taxon>Eukaryota</taxon>
        <taxon>Metazoa</taxon>
        <taxon>Ecdysozoa</taxon>
        <taxon>Nematoda</taxon>
        <taxon>Enoplea</taxon>
        <taxon>Dorylaimia</taxon>
        <taxon>Mermithida</taxon>
        <taxon>Mermithoidea</taxon>
        <taxon>Mermithidae</taxon>
        <taxon>Romanomermis</taxon>
    </lineage>
</organism>
<evidence type="ECO:0000313" key="2">
    <source>
        <dbReference type="WBParaSite" id="nRc.2.0.1.t39516-RA"/>
    </source>
</evidence>